<organism evidence="2 3">
    <name type="scientific">Canna indica</name>
    <name type="common">Indian-shot</name>
    <dbReference type="NCBI Taxonomy" id="4628"/>
    <lineage>
        <taxon>Eukaryota</taxon>
        <taxon>Viridiplantae</taxon>
        <taxon>Streptophyta</taxon>
        <taxon>Embryophyta</taxon>
        <taxon>Tracheophyta</taxon>
        <taxon>Spermatophyta</taxon>
        <taxon>Magnoliopsida</taxon>
        <taxon>Liliopsida</taxon>
        <taxon>Zingiberales</taxon>
        <taxon>Cannaceae</taxon>
        <taxon>Canna</taxon>
    </lineage>
</organism>
<sequence length="294" mass="33066">MAKLDQLGADQISLAWPAPSIGYEWHRPRPGLRQVGPGLGWRQCVLSSSRTRCRAWRACHAEHDKHMSPRLIPWAQTCRVWLASQVGFMGDSSPLSSLTPTTGAPDLRNPRSYYCRGTLRYTYRFSSLHPLPPPWAPNLSLDFLPEQAWIAAVGSHGLLQVLATRIHLQVDDSPVAADPGAVRSTQTLAYKNILFTWNASCSNGTELEFEIFHSLAKAWWGVVVRPWPQLHQIVTLHLRISDNKLPYSHFLQSSRGTGEEEAEFREEHNRDPTSSSKGHMSSDLRATTDKNGRK</sequence>
<dbReference type="EMBL" id="CP136894">
    <property type="protein sequence ID" value="WOL09074.1"/>
    <property type="molecule type" value="Genomic_DNA"/>
</dbReference>
<proteinExistence type="predicted"/>
<gene>
    <name evidence="2" type="ORF">Cni_G17827</name>
</gene>
<protein>
    <submittedName>
        <fullName evidence="2">Uncharacterized protein</fullName>
    </submittedName>
</protein>
<evidence type="ECO:0000256" key="1">
    <source>
        <dbReference type="SAM" id="MobiDB-lite"/>
    </source>
</evidence>
<accession>A0AAQ3QFI3</accession>
<dbReference type="AlphaFoldDB" id="A0AAQ3QFI3"/>
<evidence type="ECO:0000313" key="2">
    <source>
        <dbReference type="EMBL" id="WOL09074.1"/>
    </source>
</evidence>
<keyword evidence="3" id="KW-1185">Reference proteome</keyword>
<feature type="compositionally biased region" description="Basic and acidic residues" evidence="1">
    <location>
        <begin position="280"/>
        <end position="294"/>
    </location>
</feature>
<evidence type="ECO:0000313" key="3">
    <source>
        <dbReference type="Proteomes" id="UP001327560"/>
    </source>
</evidence>
<reference evidence="2 3" key="1">
    <citation type="submission" date="2023-10" db="EMBL/GenBank/DDBJ databases">
        <title>Chromosome-scale genome assembly provides insights into flower coloration mechanisms of Canna indica.</title>
        <authorList>
            <person name="Li C."/>
        </authorList>
    </citation>
    <scope>NUCLEOTIDE SEQUENCE [LARGE SCALE GENOMIC DNA]</scope>
    <source>
        <tissue evidence="2">Flower</tissue>
    </source>
</reference>
<name>A0AAQ3QFI3_9LILI</name>
<feature type="region of interest" description="Disordered" evidence="1">
    <location>
        <begin position="254"/>
        <end position="294"/>
    </location>
</feature>
<dbReference type="Proteomes" id="UP001327560">
    <property type="component" value="Chromosome 5"/>
</dbReference>